<dbReference type="AlphaFoldDB" id="A0A1H8JFN8"/>
<dbReference type="SMART" id="SM00219">
    <property type="entry name" value="TyrKc"/>
    <property type="match status" value="1"/>
</dbReference>
<dbReference type="PANTHER" id="PTHR24351">
    <property type="entry name" value="RIBOSOMAL PROTEIN S6 KINASE"/>
    <property type="match status" value="1"/>
</dbReference>
<dbReference type="Proteomes" id="UP000198553">
    <property type="component" value="Unassembled WGS sequence"/>
</dbReference>
<dbReference type="OrthoDB" id="9788659at2"/>
<evidence type="ECO:0000256" key="4">
    <source>
        <dbReference type="ARBA" id="ARBA00022777"/>
    </source>
</evidence>
<evidence type="ECO:0000256" key="3">
    <source>
        <dbReference type="ARBA" id="ARBA00022741"/>
    </source>
</evidence>
<evidence type="ECO:0000313" key="8">
    <source>
        <dbReference type="Proteomes" id="UP000198553"/>
    </source>
</evidence>
<evidence type="ECO:0000256" key="2">
    <source>
        <dbReference type="ARBA" id="ARBA00022679"/>
    </source>
</evidence>
<dbReference type="Gene3D" id="3.30.200.20">
    <property type="entry name" value="Phosphorylase Kinase, domain 1"/>
    <property type="match status" value="1"/>
</dbReference>
<reference evidence="8" key="1">
    <citation type="submission" date="2016-10" db="EMBL/GenBank/DDBJ databases">
        <authorList>
            <person name="Varghese N."/>
            <person name="Submissions S."/>
        </authorList>
    </citation>
    <scope>NUCLEOTIDE SEQUENCE [LARGE SCALE GENOMIC DNA]</scope>
    <source>
        <strain evidence="8">B48,IBRC-M 10115,DSM 25386,CECT 8001</strain>
    </source>
</reference>
<protein>
    <submittedName>
        <fullName evidence="7">Serine/threonine protein kinase</fullName>
    </submittedName>
</protein>
<name>A0A1H8JFN8_9BACI</name>
<dbReference type="RefSeq" id="WP_090749879.1">
    <property type="nucleotide sequence ID" value="NZ_FOBW01000021.1"/>
</dbReference>
<dbReference type="Gene3D" id="1.10.510.10">
    <property type="entry name" value="Transferase(Phosphotransferase) domain 1"/>
    <property type="match status" value="1"/>
</dbReference>
<dbReference type="EMBL" id="FOBW01000021">
    <property type="protein sequence ID" value="SEN79624.1"/>
    <property type="molecule type" value="Genomic_DNA"/>
</dbReference>
<organism evidence="7 8">
    <name type="scientific">Mesobacillus persicus</name>
    <dbReference type="NCBI Taxonomy" id="930146"/>
    <lineage>
        <taxon>Bacteria</taxon>
        <taxon>Bacillati</taxon>
        <taxon>Bacillota</taxon>
        <taxon>Bacilli</taxon>
        <taxon>Bacillales</taxon>
        <taxon>Bacillaceae</taxon>
        <taxon>Mesobacillus</taxon>
    </lineage>
</organism>
<sequence length="266" mass="31253">MYKSMILGFSEFFDVRYSVGELIDDRYRLLKWLGTGGYGRSFLVEDRENNEKVVLKALRLHKRMSRGGRKGFIEESNMLKSLHHYSFPRVYATGEVKGVPYFTMDFIEGKTFEQLIFDEGKTFNERETFTIGLELIQIIGYLHNKGVVHRDIRIPNVMVQEDHALKLIDFGLAKSVEFKGNNPIRSKQNRMKDISFQADFYALGHFLLFLLYSGYQNDEGAKERSWVEELELPMLIRSVLCKLLQLDKPYENWHDIQVDFLKIINR</sequence>
<keyword evidence="5" id="KW-0067">ATP-binding</keyword>
<dbReference type="PROSITE" id="PS50011">
    <property type="entry name" value="PROTEIN_KINASE_DOM"/>
    <property type="match status" value="1"/>
</dbReference>
<dbReference type="GO" id="GO:0004713">
    <property type="term" value="F:protein tyrosine kinase activity"/>
    <property type="evidence" value="ECO:0007669"/>
    <property type="project" value="InterPro"/>
</dbReference>
<dbReference type="GO" id="GO:0005524">
    <property type="term" value="F:ATP binding"/>
    <property type="evidence" value="ECO:0007669"/>
    <property type="project" value="UniProtKB-KW"/>
</dbReference>
<proteinExistence type="predicted"/>
<dbReference type="SUPFAM" id="SSF56112">
    <property type="entry name" value="Protein kinase-like (PK-like)"/>
    <property type="match status" value="1"/>
</dbReference>
<dbReference type="GO" id="GO:0004674">
    <property type="term" value="F:protein serine/threonine kinase activity"/>
    <property type="evidence" value="ECO:0007669"/>
    <property type="project" value="UniProtKB-KW"/>
</dbReference>
<accession>A0A1H8JFN8</accession>
<dbReference type="InterPro" id="IPR011009">
    <property type="entry name" value="Kinase-like_dom_sf"/>
</dbReference>
<evidence type="ECO:0000259" key="6">
    <source>
        <dbReference type="PROSITE" id="PS50011"/>
    </source>
</evidence>
<evidence type="ECO:0000256" key="1">
    <source>
        <dbReference type="ARBA" id="ARBA00022527"/>
    </source>
</evidence>
<feature type="domain" description="Protein kinase" evidence="6">
    <location>
        <begin position="27"/>
        <end position="266"/>
    </location>
</feature>
<dbReference type="InterPro" id="IPR000719">
    <property type="entry name" value="Prot_kinase_dom"/>
</dbReference>
<keyword evidence="8" id="KW-1185">Reference proteome</keyword>
<keyword evidence="2" id="KW-0808">Transferase</keyword>
<keyword evidence="1 7" id="KW-0723">Serine/threonine-protein kinase</keyword>
<evidence type="ECO:0000313" key="7">
    <source>
        <dbReference type="EMBL" id="SEN79624.1"/>
    </source>
</evidence>
<evidence type="ECO:0000256" key="5">
    <source>
        <dbReference type="ARBA" id="ARBA00022840"/>
    </source>
</evidence>
<dbReference type="STRING" id="930146.SAMN05192533_12118"/>
<dbReference type="Pfam" id="PF00069">
    <property type="entry name" value="Pkinase"/>
    <property type="match status" value="1"/>
</dbReference>
<gene>
    <name evidence="7" type="ORF">SAMN05192533_12118</name>
</gene>
<keyword evidence="4 7" id="KW-0418">Kinase</keyword>
<keyword evidence="3" id="KW-0547">Nucleotide-binding</keyword>
<dbReference type="InterPro" id="IPR020635">
    <property type="entry name" value="Tyr_kinase_cat_dom"/>
</dbReference>